<proteinExistence type="predicted"/>
<gene>
    <name evidence="1" type="ORF">METZ01_LOCUS95123</name>
</gene>
<feature type="non-terminal residue" evidence="1">
    <location>
        <position position="1"/>
    </location>
</feature>
<name>A0A381VPN6_9ZZZZ</name>
<dbReference type="EMBL" id="UINC01009423">
    <property type="protein sequence ID" value="SVA42269.1"/>
    <property type="molecule type" value="Genomic_DNA"/>
</dbReference>
<protein>
    <submittedName>
        <fullName evidence="1">Uncharacterized protein</fullName>
    </submittedName>
</protein>
<organism evidence="1">
    <name type="scientific">marine metagenome</name>
    <dbReference type="NCBI Taxonomy" id="408172"/>
    <lineage>
        <taxon>unclassified sequences</taxon>
        <taxon>metagenomes</taxon>
        <taxon>ecological metagenomes</taxon>
    </lineage>
</organism>
<dbReference type="SUPFAM" id="SSF54523">
    <property type="entry name" value="Pili subunits"/>
    <property type="match status" value="1"/>
</dbReference>
<dbReference type="InterPro" id="IPR045584">
    <property type="entry name" value="Pilin-like"/>
</dbReference>
<reference evidence="1" key="1">
    <citation type="submission" date="2018-05" db="EMBL/GenBank/DDBJ databases">
        <authorList>
            <person name="Lanie J.A."/>
            <person name="Ng W.-L."/>
            <person name="Kazmierczak K.M."/>
            <person name="Andrzejewski T.M."/>
            <person name="Davidsen T.M."/>
            <person name="Wayne K.J."/>
            <person name="Tettelin H."/>
            <person name="Glass J.I."/>
            <person name="Rusch D."/>
            <person name="Podicherti R."/>
            <person name="Tsui H.-C.T."/>
            <person name="Winkler M.E."/>
        </authorList>
    </citation>
    <scope>NUCLEOTIDE SEQUENCE</scope>
</reference>
<dbReference type="Gene3D" id="3.30.700.10">
    <property type="entry name" value="Glycoprotein, Type 4 Pilin"/>
    <property type="match status" value="1"/>
</dbReference>
<evidence type="ECO:0000313" key="1">
    <source>
        <dbReference type="EMBL" id="SVA42269.1"/>
    </source>
</evidence>
<sequence length="266" mass="29725">VVIAIIAILAAMLLPALAGAKEKGKQAYCINSLHQLDIVFHMYEDDNEDWLHHTTGGSPPNHGKWYMNPRMKAARKLIADPNSGDAYWGLAYYNYAGRNIRLWRCPAAKTSDEWRENGLKYGADFWLDASYGINGRFFSAKQFRGTRGSHPRKRSQLIDANQTIIIQDAGEQKMDGGPSDNLAANGAAENLTQWKYSLAPLYPDIDWVSEWFRHGSGKPYGASCETLWADGHASPIRFTKDCGRTPQQGGGPDFMTSIHWYTGLPL</sequence>
<dbReference type="AlphaFoldDB" id="A0A381VPN6"/>
<accession>A0A381VPN6</accession>